<feature type="transmembrane region" description="Helical" evidence="1">
    <location>
        <begin position="12"/>
        <end position="40"/>
    </location>
</feature>
<protein>
    <submittedName>
        <fullName evidence="2">Uncharacterized protein</fullName>
    </submittedName>
</protein>
<organism evidence="2 3">
    <name type="scientific">Serratia marcescens</name>
    <dbReference type="NCBI Taxonomy" id="615"/>
    <lineage>
        <taxon>Bacteria</taxon>
        <taxon>Pseudomonadati</taxon>
        <taxon>Pseudomonadota</taxon>
        <taxon>Gammaproteobacteria</taxon>
        <taxon>Enterobacterales</taxon>
        <taxon>Yersiniaceae</taxon>
        <taxon>Serratia</taxon>
    </lineage>
</organism>
<comment type="caution">
    <text evidence="2">The sequence shown here is derived from an EMBL/GenBank/DDBJ whole genome shotgun (WGS) entry which is preliminary data.</text>
</comment>
<name>A0A2V4GCH9_SERMA</name>
<feature type="transmembrane region" description="Helical" evidence="1">
    <location>
        <begin position="52"/>
        <end position="76"/>
    </location>
</feature>
<accession>A0A2V4GCH9</accession>
<gene>
    <name evidence="2" type="ORF">RF091_20855</name>
</gene>
<dbReference type="RefSeq" id="WP_047569526.1">
    <property type="nucleotide sequence ID" value="NZ_CBDHWN010000168.1"/>
</dbReference>
<keyword evidence="1" id="KW-0812">Transmembrane</keyword>
<evidence type="ECO:0000256" key="1">
    <source>
        <dbReference type="SAM" id="Phobius"/>
    </source>
</evidence>
<evidence type="ECO:0000313" key="3">
    <source>
        <dbReference type="Proteomes" id="UP001234811"/>
    </source>
</evidence>
<sequence>MANNVMLVALKALNLCASTYIVIKLSTVLAIGIMFLIVSYAGVGDVGLSNLLAGALIILPLLVVVGGTLIVCAVAAYLNLKAPYRKKALFFSLLLGSISAAGLLLPYTREFALSTAAASALALGSALGIFALSKGRVQAL</sequence>
<keyword evidence="1" id="KW-0472">Membrane</keyword>
<dbReference type="AlphaFoldDB" id="A0A2V4GCH9"/>
<proteinExistence type="predicted"/>
<reference evidence="2 3" key="1">
    <citation type="submission" date="2023-07" db="EMBL/GenBank/DDBJ databases">
        <title>Pathogens genome sequencing project 196.</title>
        <authorList>
            <person name="Cao X."/>
        </authorList>
    </citation>
    <scope>NUCLEOTIDE SEQUENCE [LARGE SCALE GENOMIC DNA]</scope>
    <source>
        <strain evidence="2 3">SM41</strain>
    </source>
</reference>
<keyword evidence="1" id="KW-1133">Transmembrane helix</keyword>
<feature type="transmembrane region" description="Helical" evidence="1">
    <location>
        <begin position="88"/>
        <end position="105"/>
    </location>
</feature>
<evidence type="ECO:0000313" key="2">
    <source>
        <dbReference type="EMBL" id="MDQ9557945.1"/>
    </source>
</evidence>
<feature type="transmembrane region" description="Helical" evidence="1">
    <location>
        <begin position="111"/>
        <end position="132"/>
    </location>
</feature>
<dbReference type="EMBL" id="JAVIPQ010000383">
    <property type="protein sequence ID" value="MDQ9557945.1"/>
    <property type="molecule type" value="Genomic_DNA"/>
</dbReference>
<dbReference type="Proteomes" id="UP001234811">
    <property type="component" value="Unassembled WGS sequence"/>
</dbReference>